<protein>
    <submittedName>
        <fullName evidence="5">Uncharacterized protein LOC100650307 isoform X2</fullName>
    </submittedName>
</protein>
<accession>A0A9B2MR61</accession>
<dbReference type="Gene3D" id="2.30.42.10">
    <property type="match status" value="1"/>
</dbReference>
<feature type="compositionally biased region" description="Basic and acidic residues" evidence="2">
    <location>
        <begin position="593"/>
        <end position="602"/>
    </location>
</feature>
<dbReference type="InterPro" id="IPR036034">
    <property type="entry name" value="PDZ_sf"/>
</dbReference>
<dbReference type="PROSITE" id="PS50106">
    <property type="entry name" value="PDZ"/>
    <property type="match status" value="1"/>
</dbReference>
<feature type="compositionally biased region" description="Polar residues" evidence="2">
    <location>
        <begin position="471"/>
        <end position="488"/>
    </location>
</feature>
<evidence type="ECO:0000256" key="2">
    <source>
        <dbReference type="SAM" id="MobiDB-lite"/>
    </source>
</evidence>
<evidence type="ECO:0000259" key="3">
    <source>
        <dbReference type="PROSITE" id="PS50106"/>
    </source>
</evidence>
<dbReference type="InterPro" id="IPR001478">
    <property type="entry name" value="PDZ"/>
</dbReference>
<dbReference type="OrthoDB" id="449487at2759"/>
<evidence type="ECO:0000256" key="1">
    <source>
        <dbReference type="SAM" id="Coils"/>
    </source>
</evidence>
<dbReference type="CDD" id="cd00136">
    <property type="entry name" value="PDZ_canonical"/>
    <property type="match status" value="1"/>
</dbReference>
<feature type="compositionally biased region" description="Polar residues" evidence="2">
    <location>
        <begin position="603"/>
        <end position="619"/>
    </location>
</feature>
<feature type="compositionally biased region" description="Basic and acidic residues" evidence="2">
    <location>
        <begin position="428"/>
        <end position="440"/>
    </location>
</feature>
<sequence>MNESRCYIDSPVLAEHQLFNRNGKALRGSKKSVLLYTTDCGDGKEDLGLKLQQRSVSLTALHTGSGTQQQYLEPRMAQLETLEAKMASIEVSLSTTPRRKKGGSISGGVISPAGHRNRDHYKELDALRIALRDKENIIQTLKGQLCNTLSNRLALRNGAPPLTEADRKAAEERLQRLRRDADNKRLAIKNLKLALERLDITDNIDVRIQQAELEYRLGREELELLTLREESRALQAALELAETQEKQKNDTIFSCISGSTQVTIHAVEVSADPKSPRFGAGPREDTPGLYVDWAVEDSGLCKGDRILEVNGKLVVGAGRSDLARLLAVAPDAAQIVVLRKGESLAALRTLRSDNLRLTHRIGYLEEQVRDLLAPSRAEVPADPPPTRQEQVQVFQKGPQVTALVANLPGLNVRNSMELRQSLPTVRSRHNDHSKRSLDLKISNEFDSSSASIFNGHHKSRSKQKHQGFPLTRSTASLDCKQTQIQSQLQRRRPPRVESALEHLSKNRKNSSQVQPLDFDSEPTYYRLQTQSRASENSDISIVYSSQESKSRPAPPKKPLRLSLHRAASLQSVESAPPSAHHETAKKPMKRSHKGDPPEKGIRTETNGETNNQMQESHSNPPQPPPRTPSRAESCQSALRWPSPKPRPHLAPVTMEKWC</sequence>
<keyword evidence="1" id="KW-0175">Coiled coil</keyword>
<name>A0A9B2MR61_BOMTE</name>
<feature type="region of interest" description="Disordered" evidence="2">
    <location>
        <begin position="450"/>
        <end position="521"/>
    </location>
</feature>
<evidence type="ECO:0000313" key="4">
    <source>
        <dbReference type="Proteomes" id="UP000835206"/>
    </source>
</evidence>
<feature type="region of interest" description="Disordered" evidence="2">
    <location>
        <begin position="95"/>
        <end position="116"/>
    </location>
</feature>
<organism evidence="4 5">
    <name type="scientific">Bombus terrestris</name>
    <name type="common">Buff-tailed bumblebee</name>
    <name type="synonym">Apis terrestris</name>
    <dbReference type="NCBI Taxonomy" id="30195"/>
    <lineage>
        <taxon>Eukaryota</taxon>
        <taxon>Metazoa</taxon>
        <taxon>Ecdysozoa</taxon>
        <taxon>Arthropoda</taxon>
        <taxon>Hexapoda</taxon>
        <taxon>Insecta</taxon>
        <taxon>Pterygota</taxon>
        <taxon>Neoptera</taxon>
        <taxon>Endopterygota</taxon>
        <taxon>Hymenoptera</taxon>
        <taxon>Apocrita</taxon>
        <taxon>Aculeata</taxon>
        <taxon>Apoidea</taxon>
        <taxon>Anthophila</taxon>
        <taxon>Apidae</taxon>
        <taxon>Bombus</taxon>
        <taxon>Bombus</taxon>
    </lineage>
</organism>
<evidence type="ECO:0000313" key="5">
    <source>
        <dbReference type="RefSeq" id="XP_012174594.1"/>
    </source>
</evidence>
<dbReference type="CTD" id="246397"/>
<keyword evidence="4" id="KW-1185">Reference proteome</keyword>
<feature type="domain" description="PDZ" evidence="3">
    <location>
        <begin position="294"/>
        <end position="341"/>
    </location>
</feature>
<dbReference type="AlphaFoldDB" id="A0A9B2MR61"/>
<feature type="coiled-coil region" evidence="1">
    <location>
        <begin position="124"/>
        <end position="247"/>
    </location>
</feature>
<feature type="region of interest" description="Disordered" evidence="2">
    <location>
        <begin position="567"/>
        <end position="658"/>
    </location>
</feature>
<dbReference type="GeneID" id="100650307"/>
<dbReference type="SUPFAM" id="SSF50156">
    <property type="entry name" value="PDZ domain-like"/>
    <property type="match status" value="1"/>
</dbReference>
<reference evidence="5" key="1">
    <citation type="submission" date="2025-08" db="UniProtKB">
        <authorList>
            <consortium name="RefSeq"/>
        </authorList>
    </citation>
    <scope>IDENTIFICATION</scope>
</reference>
<feature type="compositionally biased region" description="Basic and acidic residues" evidence="2">
    <location>
        <begin position="494"/>
        <end position="504"/>
    </location>
</feature>
<dbReference type="SMART" id="SM00228">
    <property type="entry name" value="PDZ"/>
    <property type="match status" value="1"/>
</dbReference>
<dbReference type="Proteomes" id="UP000835206">
    <property type="component" value="Chromosome 3"/>
</dbReference>
<feature type="region of interest" description="Disordered" evidence="2">
    <location>
        <begin position="421"/>
        <end position="440"/>
    </location>
</feature>
<proteinExistence type="predicted"/>
<feature type="compositionally biased region" description="Basic residues" evidence="2">
    <location>
        <begin position="455"/>
        <end position="465"/>
    </location>
</feature>
<dbReference type="RefSeq" id="XP_012174594.1">
    <property type="nucleotide sequence ID" value="XM_012319204.3"/>
</dbReference>
<gene>
    <name evidence="5" type="primary">LOC100650307</name>
</gene>